<evidence type="ECO:0000313" key="1">
    <source>
        <dbReference type="EMBL" id="AZZ52623.1"/>
    </source>
</evidence>
<gene>
    <name evidence="1" type="ORF">C1I64_11610</name>
</gene>
<proteinExistence type="predicted"/>
<dbReference type="KEGG" id="rfs:C1I64_11610"/>
<evidence type="ECO:0000313" key="2">
    <source>
        <dbReference type="Proteomes" id="UP000285317"/>
    </source>
</evidence>
<reference evidence="1 2" key="1">
    <citation type="submission" date="2018-03" db="EMBL/GenBank/DDBJ databases">
        <title>Bacteriophage NCPPB3778 and a type I-E CRISPR drive the evolution of the US Biological Select Agent, Rathayibacter toxicus.</title>
        <authorList>
            <person name="Davis E.W.II."/>
            <person name="Tabima J.F."/>
            <person name="Weisberg A.J."/>
            <person name="Dantas Lopes L."/>
            <person name="Wiseman M.S."/>
            <person name="Wiseman M.S."/>
            <person name="Pupko T."/>
            <person name="Belcher M.S."/>
            <person name="Sechler A.J."/>
            <person name="Tancos M.A."/>
            <person name="Schroeder B.K."/>
            <person name="Murray T.D."/>
            <person name="Luster D.G."/>
            <person name="Schneider W.L."/>
            <person name="Rogers E."/>
            <person name="Andreote F.D."/>
            <person name="Grunwald N.J."/>
            <person name="Putnam M.L."/>
            <person name="Chang J.H."/>
        </authorList>
    </citation>
    <scope>NUCLEOTIDE SEQUENCE [LARGE SCALE GENOMIC DNA]</scope>
    <source>
        <strain evidence="1 2">DSM 15932</strain>
    </source>
</reference>
<accession>A0A3T0T209</accession>
<sequence length="96" mass="10111">MQTAAVAMRDANQASAVAFSAPDTPWPTEVQSDIAVIAASYFKDLADLDRLIQADSADSVLAVRFSERTAEEKAAGPRVRTLLGLGLDTQASCAGR</sequence>
<dbReference type="EMBL" id="CP028137">
    <property type="protein sequence ID" value="AZZ52623.1"/>
    <property type="molecule type" value="Genomic_DNA"/>
</dbReference>
<name>A0A3T0T209_9MICO</name>
<organism evidence="1 2">
    <name type="scientific">Rathayibacter festucae DSM 15932</name>
    <dbReference type="NCBI Taxonomy" id="1328866"/>
    <lineage>
        <taxon>Bacteria</taxon>
        <taxon>Bacillati</taxon>
        <taxon>Actinomycetota</taxon>
        <taxon>Actinomycetes</taxon>
        <taxon>Micrococcales</taxon>
        <taxon>Microbacteriaceae</taxon>
        <taxon>Rathayibacter</taxon>
    </lineage>
</organism>
<dbReference type="Proteomes" id="UP000285317">
    <property type="component" value="Chromosome"/>
</dbReference>
<protein>
    <submittedName>
        <fullName evidence="1">Uncharacterized protein</fullName>
    </submittedName>
</protein>
<dbReference type="AlphaFoldDB" id="A0A3T0T209"/>